<protein>
    <submittedName>
        <fullName evidence="1">DsRBD fold-containing protein</fullName>
    </submittedName>
</protein>
<dbReference type="InterPro" id="IPR038070">
    <property type="entry name" value="Rv2632c-like_sf"/>
</dbReference>
<evidence type="ECO:0000313" key="1">
    <source>
        <dbReference type="EMBL" id="XBO43228.1"/>
    </source>
</evidence>
<dbReference type="SUPFAM" id="SSF143212">
    <property type="entry name" value="Rv2632c-like"/>
    <property type="match status" value="1"/>
</dbReference>
<dbReference type="InterPro" id="IPR015057">
    <property type="entry name" value="Rv2632c-like"/>
</dbReference>
<dbReference type="Pfam" id="PF08962">
    <property type="entry name" value="Rv2632c-like"/>
    <property type="match status" value="1"/>
</dbReference>
<organism evidence="1">
    <name type="scientific">Pedococcus sp. KACC 23699</name>
    <dbReference type="NCBI Taxonomy" id="3149228"/>
    <lineage>
        <taxon>Bacteria</taxon>
        <taxon>Bacillati</taxon>
        <taxon>Actinomycetota</taxon>
        <taxon>Actinomycetes</taxon>
        <taxon>Micrococcales</taxon>
        <taxon>Intrasporangiaceae</taxon>
        <taxon>Pedococcus</taxon>
    </lineage>
</organism>
<dbReference type="EMBL" id="CP157483">
    <property type="protein sequence ID" value="XBO43228.1"/>
    <property type="molecule type" value="Genomic_DNA"/>
</dbReference>
<gene>
    <name evidence="1" type="ORF">ABEG17_16925</name>
</gene>
<dbReference type="AlphaFoldDB" id="A0AAU7JS10"/>
<reference evidence="1" key="1">
    <citation type="submission" date="2024-05" db="EMBL/GenBank/DDBJ databases">
        <authorList>
            <person name="Kim S."/>
            <person name="Heo J."/>
            <person name="Choi H."/>
            <person name="Choi Y."/>
            <person name="Kwon S.-W."/>
            <person name="Kim Y."/>
        </authorList>
    </citation>
    <scope>NUCLEOTIDE SEQUENCE</scope>
    <source>
        <strain evidence="1">KACC 23699</strain>
    </source>
</reference>
<name>A0AAU7JS10_9MICO</name>
<sequence>MKLTLDTPPRMNQWRVVVTLFEQGDVTHARAVLYGDSPTPIEANGSSTRGRSDAAIPEIGDEVAAARALRHLADHLLDVAATDIEQLTGEHDVMLRPL</sequence>
<dbReference type="Gene3D" id="3.30.160.240">
    <property type="entry name" value="Rv1738"/>
    <property type="match status" value="1"/>
</dbReference>
<proteinExistence type="predicted"/>
<dbReference type="RefSeq" id="WP_406830658.1">
    <property type="nucleotide sequence ID" value="NZ_CP157483.1"/>
</dbReference>
<accession>A0AAU7JS10</accession>